<dbReference type="Proteomes" id="UP000316079">
    <property type="component" value="Unassembled WGS sequence"/>
</dbReference>
<sequence>MGGVFLYVDLSIHCLSFSLKVCPDYLSVHHLAVYPSVQLRYMHFFFTVYPFGYLSVFPSTPVSLWPTTLPVYLPGYLSVSLFTCMSICPISVAVYLPDNLSLCSPVYLIIYLSIFLYIPIN</sequence>
<protein>
    <submittedName>
        <fullName evidence="2">Uncharacterized protein</fullName>
    </submittedName>
</protein>
<evidence type="ECO:0000313" key="2">
    <source>
        <dbReference type="EMBL" id="TRY59833.1"/>
    </source>
</evidence>
<gene>
    <name evidence="2" type="ORF">DNTS_035255</name>
</gene>
<keyword evidence="3" id="KW-1185">Reference proteome</keyword>
<evidence type="ECO:0000256" key="1">
    <source>
        <dbReference type="SAM" id="Phobius"/>
    </source>
</evidence>
<feature type="transmembrane region" description="Helical" evidence="1">
    <location>
        <begin position="71"/>
        <end position="95"/>
    </location>
</feature>
<keyword evidence="1" id="KW-0472">Membrane</keyword>
<comment type="caution">
    <text evidence="2">The sequence shown here is derived from an EMBL/GenBank/DDBJ whole genome shotgun (WGS) entry which is preliminary data.</text>
</comment>
<organism evidence="2 3">
    <name type="scientific">Danionella cerebrum</name>
    <dbReference type="NCBI Taxonomy" id="2873325"/>
    <lineage>
        <taxon>Eukaryota</taxon>
        <taxon>Metazoa</taxon>
        <taxon>Chordata</taxon>
        <taxon>Craniata</taxon>
        <taxon>Vertebrata</taxon>
        <taxon>Euteleostomi</taxon>
        <taxon>Actinopterygii</taxon>
        <taxon>Neopterygii</taxon>
        <taxon>Teleostei</taxon>
        <taxon>Ostariophysi</taxon>
        <taxon>Cypriniformes</taxon>
        <taxon>Danionidae</taxon>
        <taxon>Danioninae</taxon>
        <taxon>Danionella</taxon>
    </lineage>
</organism>
<feature type="non-terminal residue" evidence="2">
    <location>
        <position position="121"/>
    </location>
</feature>
<reference evidence="2 3" key="1">
    <citation type="journal article" date="2019" name="Sci. Data">
        <title>Hybrid genome assembly and annotation of Danionella translucida.</title>
        <authorList>
            <person name="Kadobianskyi M."/>
            <person name="Schulze L."/>
            <person name="Schuelke M."/>
            <person name="Judkewitz B."/>
        </authorList>
    </citation>
    <scope>NUCLEOTIDE SEQUENCE [LARGE SCALE GENOMIC DNA]</scope>
    <source>
        <strain evidence="2 3">Bolton</strain>
    </source>
</reference>
<dbReference type="EMBL" id="SRMA01027102">
    <property type="protein sequence ID" value="TRY59833.1"/>
    <property type="molecule type" value="Genomic_DNA"/>
</dbReference>
<proteinExistence type="predicted"/>
<keyword evidence="1" id="KW-1133">Transmembrane helix</keyword>
<evidence type="ECO:0000313" key="3">
    <source>
        <dbReference type="Proteomes" id="UP000316079"/>
    </source>
</evidence>
<keyword evidence="1" id="KW-0812">Transmembrane</keyword>
<feature type="transmembrane region" description="Helical" evidence="1">
    <location>
        <begin position="44"/>
        <end position="65"/>
    </location>
</feature>
<feature type="transmembrane region" description="Helical" evidence="1">
    <location>
        <begin position="102"/>
        <end position="120"/>
    </location>
</feature>
<accession>A0A553N336</accession>
<name>A0A553N336_9TELE</name>
<dbReference type="AlphaFoldDB" id="A0A553N336"/>